<comment type="caution">
    <text evidence="2">The sequence shown here is derived from an EMBL/GenBank/DDBJ whole genome shotgun (WGS) entry which is preliminary data.</text>
</comment>
<evidence type="ECO:0000313" key="3">
    <source>
        <dbReference type="Proteomes" id="UP000035722"/>
    </source>
</evidence>
<gene>
    <name evidence="2" type="ORF">ARTSIC4J27_1555</name>
</gene>
<dbReference type="SUPFAM" id="SSF56281">
    <property type="entry name" value="Metallo-hydrolase/oxidoreductase"/>
    <property type="match status" value="1"/>
</dbReference>
<name>A0A024H0S4_9MICC</name>
<dbReference type="Gene3D" id="3.60.15.10">
    <property type="entry name" value="Ribonuclease Z/Hydroxyacylglutathione hydrolase-like"/>
    <property type="match status" value="1"/>
</dbReference>
<evidence type="ECO:0000313" key="2">
    <source>
        <dbReference type="EMBL" id="CCQ45608.1"/>
    </source>
</evidence>
<dbReference type="EMBL" id="CAQI01000038">
    <property type="protein sequence ID" value="CCQ45608.1"/>
    <property type="molecule type" value="Genomic_DNA"/>
</dbReference>
<dbReference type="PANTHER" id="PTHR43546:SF3">
    <property type="entry name" value="UPF0173 METAL-DEPENDENT HYDROLASE MJ1163"/>
    <property type="match status" value="1"/>
</dbReference>
<accession>A0A024H0S4</accession>
<keyword evidence="3" id="KW-1185">Reference proteome</keyword>
<evidence type="ECO:0000259" key="1">
    <source>
        <dbReference type="SMART" id="SM00849"/>
    </source>
</evidence>
<dbReference type="SMART" id="SM00849">
    <property type="entry name" value="Lactamase_B"/>
    <property type="match status" value="1"/>
</dbReference>
<sequence>MKLTKYTHACVRLEKDNRVLVLDPGTFSESAEALAGAAAVLVTHEHNDHIDVPAVVNALKENGNLAVFAPAAVAENLRNEAPDAGARINTVDPGSSFEAAGFDVRSFGGQHALIHPQIPVVANIGYLLDGNVYHPGDSFVIPDGIEVQTLLVPLHAPWSKAAEVVDFVIGVRAPRAFQIHDGLLNDNGLKIVEGHVKRLGAKYGTEYRHLAAGEVVEV</sequence>
<dbReference type="Proteomes" id="UP000035722">
    <property type="component" value="Unassembled WGS sequence"/>
</dbReference>
<dbReference type="InterPro" id="IPR001279">
    <property type="entry name" value="Metallo-B-lactamas"/>
</dbReference>
<protein>
    <submittedName>
        <fullName evidence="2">Metallo-beta-lactamase superfamily protein</fullName>
    </submittedName>
</protein>
<dbReference type="InterPro" id="IPR036866">
    <property type="entry name" value="RibonucZ/Hydroxyglut_hydro"/>
</dbReference>
<reference evidence="3" key="1">
    <citation type="journal article" date="2014" name="Genome Announc.">
        <title>Genome Sequence of Arthrobacter siccitolerans 4J27, a Xeroprotectant-Producing Desiccation-Tolerant Microorganism.</title>
        <authorList>
            <person name="Manzanera M."/>
            <person name="Santa-Cruz-Calvo L."/>
            <person name="Vilchez J.I."/>
            <person name="Garcia-Fontana C."/>
            <person name="Silva-Castro G.A."/>
            <person name="Calvo C."/>
            <person name="Gonzalez-Lopez J."/>
        </authorList>
    </citation>
    <scope>NUCLEOTIDE SEQUENCE [LARGE SCALE GENOMIC DNA]</scope>
    <source>
        <strain evidence="3">4J27</strain>
    </source>
</reference>
<dbReference type="AlphaFoldDB" id="A0A024H0S4"/>
<dbReference type="PANTHER" id="PTHR43546">
    <property type="entry name" value="UPF0173 METAL-DEPENDENT HYDROLASE MJ1163-RELATED"/>
    <property type="match status" value="1"/>
</dbReference>
<proteinExistence type="predicted"/>
<feature type="domain" description="Metallo-beta-lactamase" evidence="1">
    <location>
        <begin position="7"/>
        <end position="195"/>
    </location>
</feature>
<organism evidence="2 3">
    <name type="scientific">Pseudarthrobacter siccitolerans</name>
    <dbReference type="NCBI Taxonomy" id="861266"/>
    <lineage>
        <taxon>Bacteria</taxon>
        <taxon>Bacillati</taxon>
        <taxon>Actinomycetota</taxon>
        <taxon>Actinomycetes</taxon>
        <taxon>Micrococcales</taxon>
        <taxon>Micrococcaceae</taxon>
        <taxon>Pseudarthrobacter</taxon>
    </lineage>
</organism>
<dbReference type="Pfam" id="PF13483">
    <property type="entry name" value="Lactamase_B_3"/>
    <property type="match status" value="1"/>
</dbReference>
<dbReference type="STRING" id="861266.ARTSIC4J27_1555"/>
<dbReference type="RefSeq" id="WP_050054596.1">
    <property type="nucleotide sequence ID" value="NZ_CAQI01000038.1"/>
</dbReference>
<dbReference type="OrthoDB" id="3190691at2"/>
<dbReference type="InterPro" id="IPR050114">
    <property type="entry name" value="UPF0173_UPF0282_UlaG_hydrolase"/>
</dbReference>